<evidence type="ECO:0000313" key="2">
    <source>
        <dbReference type="Proteomes" id="UP000014803"/>
    </source>
</evidence>
<dbReference type="Proteomes" id="UP000014803">
    <property type="component" value="Chromosome"/>
</dbReference>
<sequence>MSALGDSACPLERIAFSSGPAAVPQKASFGAIYDVAVL</sequence>
<gene>
    <name evidence="1" type="ORF">SCE1572_38350</name>
</gene>
<evidence type="ECO:0000313" key="1">
    <source>
        <dbReference type="EMBL" id="AGP39846.1"/>
    </source>
</evidence>
<dbReference type="HOGENOM" id="CLU_3333129_0_0_7"/>
<dbReference type="EMBL" id="CP003969">
    <property type="protein sequence ID" value="AGP39846.1"/>
    <property type="molecule type" value="Genomic_DNA"/>
</dbReference>
<name>S4Y5X2_SORCE</name>
<reference evidence="1 2" key="1">
    <citation type="journal article" date="2013" name="Sci. Rep.">
        <title>Extraordinary expansion of a Sorangium cellulosum genome from an alkaline milieu.</title>
        <authorList>
            <person name="Han K."/>
            <person name="Li Z.F."/>
            <person name="Peng R."/>
            <person name="Zhu L.P."/>
            <person name="Zhou T."/>
            <person name="Wang L.G."/>
            <person name="Li S.G."/>
            <person name="Zhang X.B."/>
            <person name="Hu W."/>
            <person name="Wu Z.H."/>
            <person name="Qin N."/>
            <person name="Li Y.Z."/>
        </authorList>
    </citation>
    <scope>NUCLEOTIDE SEQUENCE [LARGE SCALE GENOMIC DNA]</scope>
    <source>
        <strain evidence="1 2">So0157-2</strain>
    </source>
</reference>
<dbReference type="KEGG" id="scu:SCE1572_38350"/>
<accession>S4Y5X2</accession>
<protein>
    <submittedName>
        <fullName evidence="1">Uncharacterized protein</fullName>
    </submittedName>
</protein>
<dbReference type="STRING" id="1254432.SCE1572_38350"/>
<proteinExistence type="predicted"/>
<dbReference type="AlphaFoldDB" id="S4Y5X2"/>
<organism evidence="1 2">
    <name type="scientific">Sorangium cellulosum So0157-2</name>
    <dbReference type="NCBI Taxonomy" id="1254432"/>
    <lineage>
        <taxon>Bacteria</taxon>
        <taxon>Pseudomonadati</taxon>
        <taxon>Myxococcota</taxon>
        <taxon>Polyangia</taxon>
        <taxon>Polyangiales</taxon>
        <taxon>Polyangiaceae</taxon>
        <taxon>Sorangium</taxon>
    </lineage>
</organism>